<dbReference type="Proteomes" id="UP000320802">
    <property type="component" value="Segment"/>
</dbReference>
<evidence type="ECO:0000313" key="3">
    <source>
        <dbReference type="Proteomes" id="UP000320802"/>
    </source>
</evidence>
<protein>
    <submittedName>
        <fullName evidence="2">Putative tail fiber protein</fullName>
    </submittedName>
</protein>
<feature type="coiled-coil region" evidence="1">
    <location>
        <begin position="59"/>
        <end position="96"/>
    </location>
</feature>
<keyword evidence="1" id="KW-0175">Coiled coil</keyword>
<dbReference type="EMBL" id="MK962629">
    <property type="protein sequence ID" value="QDH83929.1"/>
    <property type="molecule type" value="Genomic_DNA"/>
</dbReference>
<organism evidence="2 3">
    <name type="scientific">Achromobacter phage vB_AxyP_19-32_Axy10</name>
    <dbReference type="NCBI Taxonomy" id="2591041"/>
    <lineage>
        <taxon>Viruses</taxon>
        <taxon>Duplodnaviria</taxon>
        <taxon>Heunggongvirae</taxon>
        <taxon>Uroviricota</taxon>
        <taxon>Caudoviricetes</taxon>
        <taxon>Schitoviridae</taxon>
        <taxon>Rothmandenesvirinae</taxon>
        <taxon>Pourcelvirus</taxon>
        <taxon>Pourcelvirus Axy10</taxon>
    </lineage>
</organism>
<evidence type="ECO:0000313" key="2">
    <source>
        <dbReference type="EMBL" id="QDH83929.1"/>
    </source>
</evidence>
<name>A0A514CTX5_9CAUD</name>
<accession>A0A514CTX5</accession>
<reference evidence="2 3" key="1">
    <citation type="submission" date="2019-05" db="EMBL/GenBank/DDBJ databases">
        <title>Complete genome sequence of sixteen phages from Abidjan, cote d'Ivoire, isolated on a single strain of Achromobacter xylosoxidans.</title>
        <authorList>
            <person name="Essoh C."/>
            <person name="Vernadet J.-P."/>
            <person name="Vergnaud G."/>
            <person name="Pourcel C."/>
        </authorList>
    </citation>
    <scope>NUCLEOTIDE SEQUENCE [LARGE SCALE GENOMIC DNA]</scope>
</reference>
<gene>
    <name evidence="2" type="ORF">Axy10_073</name>
</gene>
<proteinExistence type="predicted"/>
<sequence>MNTHNAFGTNPGIGNCCGDLNDPIVDKLIGNAYYVVKFVAMRMPFIKTVSDNIDHVIAIATALDQLKALEDKLPELLALREKLAQLMQLYDHLNELLAISTNLPQLLAVYDNLDNIQVIVDNLTSIKTVSTEIASILAVATNINAVKNLDANMAAILNVNNNTTPIKNVSDNMVDVRNVSTNMVQVKNVSDNMAEILAVYAKLPDLVNINANLNSALQDIATFKGATGSNSIGHTPATGPASTVGATLRTLRADVDGKAATGASYTKSESDAKYPTKTDLTNGLSPKANKTIVWGVNGDPVDKKATRLVNTWYKNDTDHPIMVFVTVTCTTAGTVRLVADIRKDDTQTDPFTIMAQNTPSMAVGGVIGESFVVPPQWEFRFISSNADTVHQWLEY</sequence>
<keyword evidence="3" id="KW-1185">Reference proteome</keyword>
<evidence type="ECO:0000256" key="1">
    <source>
        <dbReference type="SAM" id="Coils"/>
    </source>
</evidence>